<name>A0AB34JHE6_PRYPA</name>
<organism evidence="2 3">
    <name type="scientific">Prymnesium parvum</name>
    <name type="common">Toxic golden alga</name>
    <dbReference type="NCBI Taxonomy" id="97485"/>
    <lineage>
        <taxon>Eukaryota</taxon>
        <taxon>Haptista</taxon>
        <taxon>Haptophyta</taxon>
        <taxon>Prymnesiophyceae</taxon>
        <taxon>Prymnesiales</taxon>
        <taxon>Prymnesiaceae</taxon>
        <taxon>Prymnesium</taxon>
    </lineage>
</organism>
<dbReference type="Proteomes" id="UP001515480">
    <property type="component" value="Unassembled WGS sequence"/>
</dbReference>
<evidence type="ECO:0008006" key="4">
    <source>
        <dbReference type="Google" id="ProtNLM"/>
    </source>
</evidence>
<keyword evidence="3" id="KW-1185">Reference proteome</keyword>
<evidence type="ECO:0000256" key="1">
    <source>
        <dbReference type="SAM" id="MobiDB-lite"/>
    </source>
</evidence>
<dbReference type="AlphaFoldDB" id="A0AB34JHE6"/>
<sequence length="682" mass="73771">MPRLLLATDAEGNARVVTIPSPTHDSVGVESESAGAATQHPVEEVSDTVVAEQEVQADPDGATGVEDVNEGDTTHAQANTSVGRVNTPGDQLAVEVEVEPEVNASNIMVTTVGVHGDDSEVQRSDGQEHDDGEQEESAILATVCSHMYWEARGFSPLVALALEDCCVSPTMVESGAPMDEMGVLATTRSFFGQRSAAVTSWVAAAYSRNVAARVVQTTRSAAEEAGKADTSASRHVLSCYAREQATWQDELMRHGRWEAERGTAVAGVPDSYVHGNDDVKKAFRRIPNAAVGLMVVGVLNPLSLRAEFFVLPSFVFGSISAVMSWNRVPAAYTHFARRLLAVPSTAYVDDFQVGGPWYDQGSSQQSQSDMLDIIGLGFDASKHEDGTRTSVNLGVESDFSLVSSLAPAVLLGVTNERKAKLAVVVEEILCAGVISHALALRLYGKARWTVCPVFGKIGLGVLHRLPSVHRTESVEEDTMLGDDLRTLLRMIPMLRPVSFPLFVRRDAPLLVWTDASEDATLLGEIGVVVWCPVRSRAYAAGSRAPHTLLAWLRSKHLKKKYITQWELFAVLVAFLTFPELFQFRLVHHFVDNKGALGGLIKGYSDKPDSARIINMVHTQAVRFSCYPWFGFVYSEDNIADGPSHGDFSDVDKLGAAVTQLVWPDLQVLAGWSVGNGVSGALL</sequence>
<feature type="compositionally biased region" description="Basic and acidic residues" evidence="1">
    <location>
        <begin position="116"/>
        <end position="129"/>
    </location>
</feature>
<gene>
    <name evidence="2" type="ORF">AB1Y20_022246</name>
</gene>
<feature type="region of interest" description="Disordered" evidence="1">
    <location>
        <begin position="116"/>
        <end position="135"/>
    </location>
</feature>
<evidence type="ECO:0000313" key="3">
    <source>
        <dbReference type="Proteomes" id="UP001515480"/>
    </source>
</evidence>
<feature type="region of interest" description="Disordered" evidence="1">
    <location>
        <begin position="19"/>
        <end position="41"/>
    </location>
</feature>
<proteinExistence type="predicted"/>
<reference evidence="2 3" key="1">
    <citation type="journal article" date="2024" name="Science">
        <title>Giant polyketide synthase enzymes in the biosynthesis of giant marine polyether toxins.</title>
        <authorList>
            <person name="Fallon T.R."/>
            <person name="Shende V.V."/>
            <person name="Wierzbicki I.H."/>
            <person name="Pendleton A.L."/>
            <person name="Watervoot N.F."/>
            <person name="Auber R.P."/>
            <person name="Gonzalez D.J."/>
            <person name="Wisecaver J.H."/>
            <person name="Moore B.S."/>
        </authorList>
    </citation>
    <scope>NUCLEOTIDE SEQUENCE [LARGE SCALE GENOMIC DNA]</scope>
    <source>
        <strain evidence="2 3">12B1</strain>
    </source>
</reference>
<comment type="caution">
    <text evidence="2">The sequence shown here is derived from an EMBL/GenBank/DDBJ whole genome shotgun (WGS) entry which is preliminary data.</text>
</comment>
<protein>
    <recommendedName>
        <fullName evidence="4">Reverse transcriptase RNase H-like domain-containing protein</fullName>
    </recommendedName>
</protein>
<evidence type="ECO:0000313" key="2">
    <source>
        <dbReference type="EMBL" id="KAL1520677.1"/>
    </source>
</evidence>
<dbReference type="EMBL" id="JBGBPQ010000008">
    <property type="protein sequence ID" value="KAL1520677.1"/>
    <property type="molecule type" value="Genomic_DNA"/>
</dbReference>
<accession>A0AB34JHE6</accession>